<dbReference type="Gene3D" id="3.40.720.10">
    <property type="entry name" value="Alkaline Phosphatase, subunit A"/>
    <property type="match status" value="1"/>
</dbReference>
<sequence length="429" mass="48834">MKRGIQIVLLFFSLAMYAQHTITETDTTQVVVSGRTNSTEAQHKPYVIMISTDGFRYDYAKKYKAENLLKLASGGIQAEAMIPSYPSITFPNHWSLITGLYPSHHGLVDNFFYDYKRKESYSMKDKKNAEDGSWYGGTPLWALAEKQGMVAASLMWVGSASDAGGTRPSYYYPYHEKFKPSEKVDKVINWLKLTEEKRPHFISLYFPEVDGSGHHYGPDSPETENAVHLIDDAIGELVQKVNALGLKNVNFVFVSDHGMIKVDGGAPLEVPAMLLDKKRFDLYNSQTLVRVYLKNPAEVKAVYKELKSIKTDDYEIYLDKKLPKYLHFATKDDRYQRIGQILLIPKAPKIFLEKGWRPSVGKHGYNPRLVPEMKATFYAWGPQFKNNLVVKEFSNVNVYPLVADILGLKINEPIDGKLNVLKKTLKEKK</sequence>
<reference evidence="2 3" key="2">
    <citation type="journal article" date="2016" name="Genome Announc.">
        <title>Draft Genome Sequence of a Biocontrol Rhizobacterium, Chryseobacterium kwangjuense Strain KJ1R5, Isolated from Pepper (Capsicum annuum).</title>
        <authorList>
            <person name="Jeong J.J."/>
            <person name="Park H."/>
            <person name="Park B.H."/>
            <person name="Mannaa M."/>
            <person name="Sang M.K."/>
            <person name="Choi I.G."/>
            <person name="Kim K.D."/>
        </authorList>
    </citation>
    <scope>NUCLEOTIDE SEQUENCE [LARGE SCALE GENOMIC DNA]</scope>
    <source>
        <strain evidence="2 3">KJ1R5</strain>
    </source>
</reference>
<organism evidence="2 3">
    <name type="scientific">Chryseobacterium kwangjuense</name>
    <dbReference type="NCBI Taxonomy" id="267125"/>
    <lineage>
        <taxon>Bacteria</taxon>
        <taxon>Pseudomonadati</taxon>
        <taxon>Bacteroidota</taxon>
        <taxon>Flavobacteriia</taxon>
        <taxon>Flavobacteriales</taxon>
        <taxon>Weeksellaceae</taxon>
        <taxon>Chryseobacterium group</taxon>
        <taxon>Chryseobacterium</taxon>
    </lineage>
</organism>
<gene>
    <name evidence="2" type="ORF">AU378_08990</name>
</gene>
<reference evidence="3" key="1">
    <citation type="submission" date="2015-12" db="EMBL/GenBank/DDBJ databases">
        <title>Genome sequence of a biocontrol rhizobacterium Chryseobacterium kwangjuense strain KJ1R5 isolated from pepper (Capsicum annuum L.).</title>
        <authorList>
            <person name="Jeong J.-J."/>
            <person name="Park H."/>
            <person name="Mannaa M."/>
            <person name="Sang M.K."/>
            <person name="Choi I.-G."/>
            <person name="Kim K.D."/>
        </authorList>
    </citation>
    <scope>NUCLEOTIDE SEQUENCE [LARGE SCALE GENOMIC DNA]</scope>
    <source>
        <strain evidence="3">KJ1R5</strain>
    </source>
</reference>
<dbReference type="CDD" id="cd16018">
    <property type="entry name" value="Enpp"/>
    <property type="match status" value="1"/>
</dbReference>
<feature type="chain" id="PRO_5007468138" evidence="1">
    <location>
        <begin position="19"/>
        <end position="429"/>
    </location>
</feature>
<dbReference type="Pfam" id="PF01663">
    <property type="entry name" value="Phosphodiest"/>
    <property type="match status" value="1"/>
</dbReference>
<comment type="caution">
    <text evidence="2">The sequence shown here is derived from an EMBL/GenBank/DDBJ whole genome shotgun (WGS) entry which is preliminary data.</text>
</comment>
<dbReference type="InterPro" id="IPR002591">
    <property type="entry name" value="Phosphodiest/P_Trfase"/>
</dbReference>
<feature type="signal peptide" evidence="1">
    <location>
        <begin position="1"/>
        <end position="18"/>
    </location>
</feature>
<evidence type="ECO:0000313" key="2">
    <source>
        <dbReference type="EMBL" id="KXH85857.1"/>
    </source>
</evidence>
<dbReference type="AlphaFoldDB" id="A0A135WLR5"/>
<dbReference type="SUPFAM" id="SSF53649">
    <property type="entry name" value="Alkaline phosphatase-like"/>
    <property type="match status" value="1"/>
</dbReference>
<protein>
    <submittedName>
        <fullName evidence="2">Phosphodiesterase</fullName>
    </submittedName>
</protein>
<dbReference type="OrthoDB" id="9779418at2"/>
<dbReference type="Proteomes" id="UP000070513">
    <property type="component" value="Unassembled WGS sequence"/>
</dbReference>
<evidence type="ECO:0000256" key="1">
    <source>
        <dbReference type="SAM" id="SignalP"/>
    </source>
</evidence>
<evidence type="ECO:0000313" key="3">
    <source>
        <dbReference type="Proteomes" id="UP000070513"/>
    </source>
</evidence>
<dbReference type="InterPro" id="IPR017850">
    <property type="entry name" value="Alkaline_phosphatase_core_sf"/>
</dbReference>
<dbReference type="PANTHER" id="PTHR10151:SF120">
    <property type="entry name" value="BIS(5'-ADENOSYL)-TRIPHOSPHATASE"/>
    <property type="match status" value="1"/>
</dbReference>
<dbReference type="GO" id="GO:0016787">
    <property type="term" value="F:hydrolase activity"/>
    <property type="evidence" value="ECO:0007669"/>
    <property type="project" value="UniProtKB-ARBA"/>
</dbReference>
<proteinExistence type="predicted"/>
<accession>A0A135WLR5</accession>
<keyword evidence="1" id="KW-0732">Signal</keyword>
<dbReference type="RefSeq" id="WP_062650114.1">
    <property type="nucleotide sequence ID" value="NZ_LPUR01000001.1"/>
</dbReference>
<dbReference type="Gene3D" id="3.30.1360.180">
    <property type="match status" value="1"/>
</dbReference>
<name>A0A135WLR5_9FLAO</name>
<dbReference type="EMBL" id="LPUR01000001">
    <property type="protein sequence ID" value="KXH85857.1"/>
    <property type="molecule type" value="Genomic_DNA"/>
</dbReference>
<dbReference type="PANTHER" id="PTHR10151">
    <property type="entry name" value="ECTONUCLEOTIDE PYROPHOSPHATASE/PHOSPHODIESTERASE"/>
    <property type="match status" value="1"/>
</dbReference>